<name>A0A9W6HX97_9ACTN</name>
<dbReference type="EMBL" id="BSEV01000001">
    <property type="protein sequence ID" value="GLK07069.1"/>
    <property type="molecule type" value="Genomic_DNA"/>
</dbReference>
<proteinExistence type="predicted"/>
<sequence>MLRVGVKWADVGPGVLPVWIAGTDVPMRVFAVPAPVTAEILDRVSRMTC</sequence>
<reference evidence="1" key="1">
    <citation type="journal article" date="2014" name="Int. J. Syst. Evol. Microbiol.">
        <title>Complete genome sequence of Corynebacterium casei LMG S-19264T (=DSM 44701T), isolated from a smear-ripened cheese.</title>
        <authorList>
            <consortium name="US DOE Joint Genome Institute (JGI-PGF)"/>
            <person name="Walter F."/>
            <person name="Albersmeier A."/>
            <person name="Kalinowski J."/>
            <person name="Ruckert C."/>
        </authorList>
    </citation>
    <scope>NUCLEOTIDE SEQUENCE</scope>
    <source>
        <strain evidence="1">VKM Ac-2007</strain>
    </source>
</reference>
<reference evidence="1" key="2">
    <citation type="submission" date="2023-01" db="EMBL/GenBank/DDBJ databases">
        <authorList>
            <person name="Sun Q."/>
            <person name="Evtushenko L."/>
        </authorList>
    </citation>
    <scope>NUCLEOTIDE SEQUENCE</scope>
    <source>
        <strain evidence="1">VKM Ac-2007</strain>
    </source>
</reference>
<protein>
    <submittedName>
        <fullName evidence="1">Uncharacterized protein</fullName>
    </submittedName>
</protein>
<comment type="caution">
    <text evidence="1">The sequence shown here is derived from an EMBL/GenBank/DDBJ whole genome shotgun (WGS) entry which is preliminary data.</text>
</comment>
<dbReference type="Proteomes" id="UP001143474">
    <property type="component" value="Unassembled WGS sequence"/>
</dbReference>
<gene>
    <name evidence="1" type="ORF">GCM10017600_04740</name>
</gene>
<organism evidence="1 2">
    <name type="scientific">Streptosporangium carneum</name>
    <dbReference type="NCBI Taxonomy" id="47481"/>
    <lineage>
        <taxon>Bacteria</taxon>
        <taxon>Bacillati</taxon>
        <taxon>Actinomycetota</taxon>
        <taxon>Actinomycetes</taxon>
        <taxon>Streptosporangiales</taxon>
        <taxon>Streptosporangiaceae</taxon>
        <taxon>Streptosporangium</taxon>
    </lineage>
</organism>
<dbReference type="AlphaFoldDB" id="A0A9W6HX97"/>
<evidence type="ECO:0000313" key="2">
    <source>
        <dbReference type="Proteomes" id="UP001143474"/>
    </source>
</evidence>
<evidence type="ECO:0000313" key="1">
    <source>
        <dbReference type="EMBL" id="GLK07069.1"/>
    </source>
</evidence>
<keyword evidence="2" id="KW-1185">Reference proteome</keyword>
<accession>A0A9W6HX97</accession>